<proteinExistence type="predicted"/>
<dbReference type="Proteomes" id="UP000077069">
    <property type="component" value="Unassembled WGS sequence"/>
</dbReference>
<feature type="region of interest" description="Disordered" evidence="1">
    <location>
        <begin position="1"/>
        <end position="107"/>
    </location>
</feature>
<name>A0A177C8J6_9PLEO</name>
<accession>A0A177C8J6</accession>
<feature type="compositionally biased region" description="Low complexity" evidence="1">
    <location>
        <begin position="25"/>
        <end position="40"/>
    </location>
</feature>
<evidence type="ECO:0000256" key="1">
    <source>
        <dbReference type="SAM" id="MobiDB-lite"/>
    </source>
</evidence>
<protein>
    <submittedName>
        <fullName evidence="2">Uncharacterized protein</fullName>
    </submittedName>
</protein>
<dbReference type="GeneID" id="28771100"/>
<dbReference type="OrthoDB" id="3872446at2759"/>
<evidence type="ECO:0000313" key="3">
    <source>
        <dbReference type="Proteomes" id="UP000077069"/>
    </source>
</evidence>
<sequence>MADETFDEDIFDDLYDEPEEPAKPAPASAAPTAPAEPQPATKSEPAVEAASTAFNGQAIKDEYAPADGDARMAGSHASHFPGGADQGVKNEPAVDDNYGPINVKEDG</sequence>
<evidence type="ECO:0000313" key="2">
    <source>
        <dbReference type="EMBL" id="OAG03451.1"/>
    </source>
</evidence>
<organism evidence="2 3">
    <name type="scientific">Paraphaeosphaeria sporulosa</name>
    <dbReference type="NCBI Taxonomy" id="1460663"/>
    <lineage>
        <taxon>Eukaryota</taxon>
        <taxon>Fungi</taxon>
        <taxon>Dikarya</taxon>
        <taxon>Ascomycota</taxon>
        <taxon>Pezizomycotina</taxon>
        <taxon>Dothideomycetes</taxon>
        <taxon>Pleosporomycetidae</taxon>
        <taxon>Pleosporales</taxon>
        <taxon>Massarineae</taxon>
        <taxon>Didymosphaeriaceae</taxon>
        <taxon>Paraphaeosphaeria</taxon>
    </lineage>
</organism>
<keyword evidence="3" id="KW-1185">Reference proteome</keyword>
<dbReference type="InParanoid" id="A0A177C8J6"/>
<gene>
    <name evidence="2" type="ORF">CC84DRAFT_840693</name>
</gene>
<dbReference type="EMBL" id="KV441554">
    <property type="protein sequence ID" value="OAG03451.1"/>
    <property type="molecule type" value="Genomic_DNA"/>
</dbReference>
<reference evidence="2 3" key="1">
    <citation type="submission" date="2016-05" db="EMBL/GenBank/DDBJ databases">
        <title>Comparative analysis of secretome profiles of manganese(II)-oxidizing ascomycete fungi.</title>
        <authorList>
            <consortium name="DOE Joint Genome Institute"/>
            <person name="Zeiner C.A."/>
            <person name="Purvine S.O."/>
            <person name="Zink E.M."/>
            <person name="Wu S."/>
            <person name="Pasa-Tolic L."/>
            <person name="Chaput D.L."/>
            <person name="Haridas S."/>
            <person name="Grigoriev I.V."/>
            <person name="Santelli C.M."/>
            <person name="Hansel C.M."/>
        </authorList>
    </citation>
    <scope>NUCLEOTIDE SEQUENCE [LARGE SCALE GENOMIC DNA]</scope>
    <source>
        <strain evidence="2 3">AP3s5-JAC2a</strain>
    </source>
</reference>
<dbReference type="RefSeq" id="XP_018033816.1">
    <property type="nucleotide sequence ID" value="XM_018187614.1"/>
</dbReference>
<dbReference type="AlphaFoldDB" id="A0A177C8J6"/>
<feature type="compositionally biased region" description="Acidic residues" evidence="1">
    <location>
        <begin position="1"/>
        <end position="19"/>
    </location>
</feature>